<gene>
    <name evidence="9" type="primary">trpG</name>
    <name evidence="10" type="ORF">Rhodc_178</name>
</gene>
<accession>A0A1X9PV64</accession>
<dbReference type="AlphaFoldDB" id="A0A1X9PV64"/>
<dbReference type="InterPro" id="IPR006221">
    <property type="entry name" value="TrpG/PapA_dom"/>
</dbReference>
<dbReference type="GO" id="GO:0000162">
    <property type="term" value="P:L-tryptophan biosynthetic process"/>
    <property type="evidence" value="ECO:0007669"/>
    <property type="project" value="UniProtKB-KW"/>
</dbReference>
<keyword evidence="5" id="KW-0028">Amino-acid biosynthesis</keyword>
<dbReference type="EMBL" id="KX284728">
    <property type="protein sequence ID" value="ASK39710.1"/>
    <property type="molecule type" value="Genomic_DNA"/>
</dbReference>
<dbReference type="InterPro" id="IPR017926">
    <property type="entry name" value="GATASE"/>
</dbReference>
<dbReference type="Pfam" id="PF00117">
    <property type="entry name" value="GATase"/>
    <property type="match status" value="1"/>
</dbReference>
<dbReference type="PANTHER" id="PTHR43418">
    <property type="entry name" value="MULTIFUNCTIONAL TRYPTOPHAN BIOSYNTHESIS PROTEIN-RELATED"/>
    <property type="match status" value="1"/>
</dbReference>
<evidence type="ECO:0000313" key="9">
    <source>
        <dbReference type="EMBL" id="ARO91395.1"/>
    </source>
</evidence>
<keyword evidence="6" id="KW-0315">Glutamine amidotransferase</keyword>
<reference evidence="10" key="1">
    <citation type="journal article" date="2016" name="BMC Biol.">
        <title>Parallel evolution of highly conserved plastid genome architecture in red seaweeds and seed plants.</title>
        <authorList>
            <person name="Lee J."/>
            <person name="Cho C.H."/>
            <person name="Park S.I."/>
            <person name="Choi J.W."/>
            <person name="Song H.S."/>
            <person name="West J.A."/>
            <person name="Bhattacharya D."/>
            <person name="Yoon H.S."/>
        </authorList>
    </citation>
    <scope>NUCLEOTIDE SEQUENCE</scope>
</reference>
<dbReference type="Gene3D" id="3.40.50.880">
    <property type="match status" value="1"/>
</dbReference>
<evidence type="ECO:0000256" key="3">
    <source>
        <dbReference type="ARBA" id="ARBA00012266"/>
    </source>
</evidence>
<dbReference type="NCBIfam" id="TIGR00566">
    <property type="entry name" value="trpG_papA"/>
    <property type="match status" value="1"/>
</dbReference>
<evidence type="ECO:0000256" key="7">
    <source>
        <dbReference type="ARBA" id="ARBA00082672"/>
    </source>
</evidence>
<reference evidence="9" key="2">
    <citation type="submission" date="2017-03" db="EMBL/GenBank/DDBJ databases">
        <title>The new red algal subphylum Proteorhodophytina comprises the largest and most divergent plastid genomes known.</title>
        <authorList>
            <person name="Munoz-Gomez S.A."/>
            <person name="Mejia-Franco F.G."/>
            <person name="Durnin K."/>
            <person name="Morgan C."/>
            <person name="Grisdale C.J."/>
            <person name="Archibald J.M."/>
            <person name="Slamovits C.H."/>
        </authorList>
    </citation>
    <scope>NUCLEOTIDE SEQUENCE</scope>
    <source>
        <strain evidence="9">UTEX LB2715</strain>
    </source>
</reference>
<dbReference type="PRINTS" id="PR00096">
    <property type="entry name" value="GATASE"/>
</dbReference>
<evidence type="ECO:0000256" key="2">
    <source>
        <dbReference type="ARBA" id="ARBA00011743"/>
    </source>
</evidence>
<dbReference type="SUPFAM" id="SSF52317">
    <property type="entry name" value="Class I glutamine amidotransferase-like"/>
    <property type="match status" value="1"/>
</dbReference>
<feature type="domain" description="Glutamine amidotransferase" evidence="8">
    <location>
        <begin position="3"/>
        <end position="187"/>
    </location>
</feature>
<reference evidence="10" key="3">
    <citation type="submission" date="2017-07" db="EMBL/GenBank/DDBJ databases">
        <authorList>
            <person name="Sun Z.S."/>
            <person name="Albrecht U."/>
            <person name="Echele G."/>
            <person name="Lee C.C."/>
        </authorList>
    </citation>
    <scope>NUCLEOTIDE SEQUENCE</scope>
</reference>
<dbReference type="PRINTS" id="PR00097">
    <property type="entry name" value="ANTSNTHASEII"/>
</dbReference>
<evidence type="ECO:0000256" key="5">
    <source>
        <dbReference type="ARBA" id="ARBA00022822"/>
    </source>
</evidence>
<dbReference type="GO" id="GO:0004049">
    <property type="term" value="F:anthranilate synthase activity"/>
    <property type="evidence" value="ECO:0007669"/>
    <property type="project" value="UniProtKB-EC"/>
</dbReference>
<dbReference type="GO" id="GO:0005829">
    <property type="term" value="C:cytosol"/>
    <property type="evidence" value="ECO:0007669"/>
    <property type="project" value="TreeGrafter"/>
</dbReference>
<dbReference type="InterPro" id="IPR029062">
    <property type="entry name" value="Class_I_gatase-like"/>
</dbReference>
<dbReference type="PRINTS" id="PR00099">
    <property type="entry name" value="CPSGATASE"/>
</dbReference>
<evidence type="ECO:0000256" key="4">
    <source>
        <dbReference type="ARBA" id="ARBA00020654"/>
    </source>
</evidence>
<evidence type="ECO:0000256" key="1">
    <source>
        <dbReference type="ARBA" id="ARBA00004873"/>
    </source>
</evidence>
<organism evidence="9">
    <name type="scientific">Rhodochaete parvula</name>
    <dbReference type="NCBI Taxonomy" id="110510"/>
    <lineage>
        <taxon>Eukaryota</taxon>
        <taxon>Rhodophyta</taxon>
        <taxon>Compsopogonophyceae</taxon>
        <taxon>Rhodochaetales</taxon>
        <taxon>Rhodochaetaceae</taxon>
        <taxon>Rhodochaete</taxon>
    </lineage>
</organism>
<name>A0A1X9PV64_9RHOD</name>
<keyword evidence="5" id="KW-0057">Aromatic amino acid biosynthesis</keyword>
<dbReference type="PROSITE" id="PS51273">
    <property type="entry name" value="GATASE_TYPE_1"/>
    <property type="match status" value="1"/>
</dbReference>
<evidence type="ECO:0000259" key="8">
    <source>
        <dbReference type="Pfam" id="PF00117"/>
    </source>
</evidence>
<dbReference type="EMBL" id="KY709212">
    <property type="protein sequence ID" value="ARO91395.1"/>
    <property type="molecule type" value="Genomic_DNA"/>
</dbReference>
<sequence>MILLIDNYDSFTYNLAQYIGEMGYNVYVVRNNKITLDKIVYLNPDKIIISPGPGSPRESGISLDIIKNLGNSIPILGVCLGHQSIGEIYGASIIKAKNIMHGKVSPIYHYNDNQLFKNVSNPFLATRYHSLVIDSINFPEELEIIASTEDDVIMSVQHKKYKFVYGIQFHPESVLTTSGNVILKNFLELV</sequence>
<comment type="pathway">
    <text evidence="1">Amino-acid biosynthesis; L-tryptophan biosynthesis; L-tryptophan from chorismate: step 1/5.</text>
</comment>
<keyword evidence="9" id="KW-0934">Plastid</keyword>
<keyword evidence="9" id="KW-0150">Chloroplast</keyword>
<geneLocation type="plastid" evidence="9"/>
<evidence type="ECO:0000256" key="6">
    <source>
        <dbReference type="ARBA" id="ARBA00022962"/>
    </source>
</evidence>
<evidence type="ECO:0000313" key="10">
    <source>
        <dbReference type="EMBL" id="ASK39710.1"/>
    </source>
</evidence>
<dbReference type="InterPro" id="IPR050472">
    <property type="entry name" value="Anth_synth/Amidotransfase"/>
</dbReference>
<protein>
    <recommendedName>
        <fullName evidence="4">Anthranilate synthase component 2</fullName>
        <ecNumber evidence="3">4.1.3.27</ecNumber>
    </recommendedName>
    <alternativeName>
        <fullName evidence="7">Anthranilate synthase, glutamine amidotransferase component</fullName>
    </alternativeName>
</protein>
<proteinExistence type="predicted"/>
<dbReference type="EC" id="4.1.3.27" evidence="3"/>
<dbReference type="PANTHER" id="PTHR43418:SF4">
    <property type="entry name" value="MULTIFUNCTIONAL TRYPTOPHAN BIOSYNTHESIS PROTEIN"/>
    <property type="match status" value="1"/>
</dbReference>
<dbReference type="FunFam" id="3.40.50.880:FF:000003">
    <property type="entry name" value="Anthranilate synthase component II"/>
    <property type="match status" value="1"/>
</dbReference>
<comment type="subunit">
    <text evidence="2">Tetramer of two components I and two components II.</text>
</comment>
<dbReference type="CDD" id="cd01743">
    <property type="entry name" value="GATase1_Anthranilate_Synthase"/>
    <property type="match status" value="1"/>
</dbReference>
<keyword evidence="5" id="KW-0822">Tryptophan biosynthesis</keyword>